<dbReference type="Proteomes" id="UP000762676">
    <property type="component" value="Unassembled WGS sequence"/>
</dbReference>
<evidence type="ECO:0000313" key="1">
    <source>
        <dbReference type="EMBL" id="GFS06284.1"/>
    </source>
</evidence>
<sequence>MERSGSSSRPHENIWRLSQSDRAWRMPPQSGRFDWLDADVSTNRPTVGTGQVSTSHRLPEDGVGMCHANIKRFGLPPLPSSSRHSVVSHLLVDQVCRGLGIVRPATVRERAHPDKTSCAPSGVQFLGFYFVQNASETRPNTFDLMFSVFYIPTYTVQDSTNT</sequence>
<proteinExistence type="predicted"/>
<organism evidence="1 2">
    <name type="scientific">Elysia marginata</name>
    <dbReference type="NCBI Taxonomy" id="1093978"/>
    <lineage>
        <taxon>Eukaryota</taxon>
        <taxon>Metazoa</taxon>
        <taxon>Spiralia</taxon>
        <taxon>Lophotrochozoa</taxon>
        <taxon>Mollusca</taxon>
        <taxon>Gastropoda</taxon>
        <taxon>Heterobranchia</taxon>
        <taxon>Euthyneura</taxon>
        <taxon>Panpulmonata</taxon>
        <taxon>Sacoglossa</taxon>
        <taxon>Placobranchoidea</taxon>
        <taxon>Plakobranchidae</taxon>
        <taxon>Elysia</taxon>
    </lineage>
</organism>
<comment type="caution">
    <text evidence="1">The sequence shown here is derived from an EMBL/GenBank/DDBJ whole genome shotgun (WGS) entry which is preliminary data.</text>
</comment>
<dbReference type="AlphaFoldDB" id="A0AAV4I783"/>
<reference evidence="1 2" key="1">
    <citation type="journal article" date="2021" name="Elife">
        <title>Chloroplast acquisition without the gene transfer in kleptoplastic sea slugs, Plakobranchus ocellatus.</title>
        <authorList>
            <person name="Maeda T."/>
            <person name="Takahashi S."/>
            <person name="Yoshida T."/>
            <person name="Shimamura S."/>
            <person name="Takaki Y."/>
            <person name="Nagai Y."/>
            <person name="Toyoda A."/>
            <person name="Suzuki Y."/>
            <person name="Arimoto A."/>
            <person name="Ishii H."/>
            <person name="Satoh N."/>
            <person name="Nishiyama T."/>
            <person name="Hasebe M."/>
            <person name="Maruyama T."/>
            <person name="Minagawa J."/>
            <person name="Obokata J."/>
            <person name="Shigenobu S."/>
        </authorList>
    </citation>
    <scope>NUCLEOTIDE SEQUENCE [LARGE SCALE GENOMIC DNA]</scope>
</reference>
<protein>
    <submittedName>
        <fullName evidence="1">Uncharacterized protein</fullName>
    </submittedName>
</protein>
<name>A0AAV4I783_9GAST</name>
<evidence type="ECO:0000313" key="2">
    <source>
        <dbReference type="Proteomes" id="UP000762676"/>
    </source>
</evidence>
<keyword evidence="2" id="KW-1185">Reference proteome</keyword>
<dbReference type="EMBL" id="BMAT01013141">
    <property type="protein sequence ID" value="GFS06284.1"/>
    <property type="molecule type" value="Genomic_DNA"/>
</dbReference>
<accession>A0AAV4I783</accession>
<gene>
    <name evidence="1" type="ORF">ElyMa_006540300</name>
</gene>